<accession>A0AAW2T1Z7</accession>
<reference evidence="1" key="2">
    <citation type="journal article" date="2024" name="Plant">
        <title>Genomic evolution and insights into agronomic trait innovations of Sesamum species.</title>
        <authorList>
            <person name="Miao H."/>
            <person name="Wang L."/>
            <person name="Qu L."/>
            <person name="Liu H."/>
            <person name="Sun Y."/>
            <person name="Le M."/>
            <person name="Wang Q."/>
            <person name="Wei S."/>
            <person name="Zheng Y."/>
            <person name="Lin W."/>
            <person name="Duan Y."/>
            <person name="Cao H."/>
            <person name="Xiong S."/>
            <person name="Wang X."/>
            <person name="Wei L."/>
            <person name="Li C."/>
            <person name="Ma Q."/>
            <person name="Ju M."/>
            <person name="Zhao R."/>
            <person name="Li G."/>
            <person name="Mu C."/>
            <person name="Tian Q."/>
            <person name="Mei H."/>
            <person name="Zhang T."/>
            <person name="Gao T."/>
            <person name="Zhang H."/>
        </authorList>
    </citation>
    <scope>NUCLEOTIDE SEQUENCE</scope>
    <source>
        <strain evidence="1">G02</strain>
    </source>
</reference>
<dbReference type="EMBL" id="JACGWJ010000009">
    <property type="protein sequence ID" value="KAL0398840.1"/>
    <property type="molecule type" value="Genomic_DNA"/>
</dbReference>
<gene>
    <name evidence="1" type="ORF">Sradi_2227300</name>
</gene>
<name>A0AAW2T1Z7_SESRA</name>
<sequence length="113" mass="12808">MSSLTSSITTLEDCLMMNSPALEPQCIVGSGENIHQVLKQTGKRVYPSSPDVDGRMFYTPRMSFSCGKVEKMDEVCMSSKQVMKKKVRFKLPEEADIIIFYSPRETFDDHDDS</sequence>
<dbReference type="AlphaFoldDB" id="A0AAW2T1Z7"/>
<evidence type="ECO:0000313" key="1">
    <source>
        <dbReference type="EMBL" id="KAL0398840.1"/>
    </source>
</evidence>
<comment type="caution">
    <text evidence="1">The sequence shown here is derived from an EMBL/GenBank/DDBJ whole genome shotgun (WGS) entry which is preliminary data.</text>
</comment>
<protein>
    <submittedName>
        <fullName evidence="1">Uncharacterized protein</fullName>
    </submittedName>
</protein>
<proteinExistence type="predicted"/>
<reference evidence="1" key="1">
    <citation type="submission" date="2020-06" db="EMBL/GenBank/DDBJ databases">
        <authorList>
            <person name="Li T."/>
            <person name="Hu X."/>
            <person name="Zhang T."/>
            <person name="Song X."/>
            <person name="Zhang H."/>
            <person name="Dai N."/>
            <person name="Sheng W."/>
            <person name="Hou X."/>
            <person name="Wei L."/>
        </authorList>
    </citation>
    <scope>NUCLEOTIDE SEQUENCE</scope>
    <source>
        <strain evidence="1">G02</strain>
        <tissue evidence="1">Leaf</tissue>
    </source>
</reference>
<organism evidence="1">
    <name type="scientific">Sesamum radiatum</name>
    <name type="common">Black benniseed</name>
    <dbReference type="NCBI Taxonomy" id="300843"/>
    <lineage>
        <taxon>Eukaryota</taxon>
        <taxon>Viridiplantae</taxon>
        <taxon>Streptophyta</taxon>
        <taxon>Embryophyta</taxon>
        <taxon>Tracheophyta</taxon>
        <taxon>Spermatophyta</taxon>
        <taxon>Magnoliopsida</taxon>
        <taxon>eudicotyledons</taxon>
        <taxon>Gunneridae</taxon>
        <taxon>Pentapetalae</taxon>
        <taxon>asterids</taxon>
        <taxon>lamiids</taxon>
        <taxon>Lamiales</taxon>
        <taxon>Pedaliaceae</taxon>
        <taxon>Sesamum</taxon>
    </lineage>
</organism>